<dbReference type="NCBIfam" id="TIGR00099">
    <property type="entry name" value="Cof-subfamily"/>
    <property type="match status" value="1"/>
</dbReference>
<dbReference type="AlphaFoldDB" id="A0A372LLY1"/>
<dbReference type="RefSeq" id="WP_117327218.1">
    <property type="nucleotide sequence ID" value="NZ_QVTE01000036.1"/>
</dbReference>
<dbReference type="SUPFAM" id="SSF56784">
    <property type="entry name" value="HAD-like"/>
    <property type="match status" value="1"/>
</dbReference>
<name>A0A372LLY1_9BACI</name>
<comment type="caution">
    <text evidence="1">The sequence shown here is derived from an EMBL/GenBank/DDBJ whole genome shotgun (WGS) entry which is preliminary data.</text>
</comment>
<dbReference type="InterPro" id="IPR023214">
    <property type="entry name" value="HAD_sf"/>
</dbReference>
<evidence type="ECO:0000313" key="2">
    <source>
        <dbReference type="Proteomes" id="UP000264541"/>
    </source>
</evidence>
<accession>A0A372LLY1</accession>
<keyword evidence="2" id="KW-1185">Reference proteome</keyword>
<evidence type="ECO:0000313" key="1">
    <source>
        <dbReference type="EMBL" id="RFU68051.1"/>
    </source>
</evidence>
<dbReference type="InterPro" id="IPR000150">
    <property type="entry name" value="Cof"/>
</dbReference>
<dbReference type="Pfam" id="PF08282">
    <property type="entry name" value="Hydrolase_3"/>
    <property type="match status" value="1"/>
</dbReference>
<organism evidence="1 2">
    <name type="scientific">Peribacillus saganii</name>
    <dbReference type="NCBI Taxonomy" id="2303992"/>
    <lineage>
        <taxon>Bacteria</taxon>
        <taxon>Bacillati</taxon>
        <taxon>Bacillota</taxon>
        <taxon>Bacilli</taxon>
        <taxon>Bacillales</taxon>
        <taxon>Bacillaceae</taxon>
        <taxon>Peribacillus</taxon>
    </lineage>
</organism>
<dbReference type="PROSITE" id="PS01228">
    <property type="entry name" value="COF_1"/>
    <property type="match status" value="1"/>
</dbReference>
<dbReference type="InterPro" id="IPR036412">
    <property type="entry name" value="HAD-like_sf"/>
</dbReference>
<dbReference type="PANTHER" id="PTHR10000">
    <property type="entry name" value="PHOSPHOSERINE PHOSPHATASE"/>
    <property type="match status" value="1"/>
</dbReference>
<proteinExistence type="predicted"/>
<dbReference type="GO" id="GO:0016791">
    <property type="term" value="F:phosphatase activity"/>
    <property type="evidence" value="ECO:0007669"/>
    <property type="project" value="TreeGrafter"/>
</dbReference>
<reference evidence="1 2" key="1">
    <citation type="submission" date="2018-08" db="EMBL/GenBank/DDBJ databases">
        <title>Bacillus chawlae sp. nov., Bacillus glennii sp. nov., and Bacillus saganii sp. nov. Isolated from the Vehicle Assembly Building at Kennedy Space Center where the Viking Spacecraft were Assembled.</title>
        <authorList>
            <person name="Seuylemezian A."/>
            <person name="Vaishampayan P."/>
        </authorList>
    </citation>
    <scope>NUCLEOTIDE SEQUENCE [LARGE SCALE GENOMIC DNA]</scope>
    <source>
        <strain evidence="1 2">V47-23a</strain>
    </source>
</reference>
<dbReference type="Gene3D" id="3.30.1240.10">
    <property type="match status" value="1"/>
</dbReference>
<protein>
    <submittedName>
        <fullName evidence="1">HAD family phosphatase</fullName>
    </submittedName>
</protein>
<dbReference type="SFLD" id="SFLDG01140">
    <property type="entry name" value="C2.B:_Phosphomannomutase_and_P"/>
    <property type="match status" value="1"/>
</dbReference>
<gene>
    <name evidence="1" type="ORF">D0469_13240</name>
</gene>
<dbReference type="PANTHER" id="PTHR10000:SF23">
    <property type="entry name" value="5-AMINO-6-(5-PHOSPHO-D-RIBITYLAMINO)URACIL PHOSPHATASE YITU"/>
    <property type="match status" value="1"/>
</dbReference>
<dbReference type="Proteomes" id="UP000264541">
    <property type="component" value="Unassembled WGS sequence"/>
</dbReference>
<dbReference type="SFLD" id="SFLDS00003">
    <property type="entry name" value="Haloacid_Dehalogenase"/>
    <property type="match status" value="1"/>
</dbReference>
<sequence>MREKHLIVLDLDGTLLTDNKIISDRSKNVLKTLQNDGHEVMIATGRPYRSSSIYYRELDLTTPIVNFNGAFVHNPLDNGWGIYHSPLDISVAKDIVEACDNFQYHNIIAEVQDDVYFHYHDEKLIEIFKMGNPRVTTGDLRNFLEVSPTSMLIHTEEEHVAQIRKHLSDVHAELIDHRRWADPWHVIEIVRAGLNKAVGIDRVAKHFGIPQSRIIAFGDEDNDLEMLDYAGTGVAMGNAISQLKSVANATTLSNEEDGIAVFLEEKFNIKIA</sequence>
<dbReference type="CDD" id="cd07516">
    <property type="entry name" value="HAD_Pase"/>
    <property type="match status" value="1"/>
</dbReference>
<dbReference type="GO" id="GO:0000287">
    <property type="term" value="F:magnesium ion binding"/>
    <property type="evidence" value="ECO:0007669"/>
    <property type="project" value="TreeGrafter"/>
</dbReference>
<dbReference type="OrthoDB" id="9781413at2"/>
<dbReference type="EMBL" id="QVTE01000036">
    <property type="protein sequence ID" value="RFU68051.1"/>
    <property type="molecule type" value="Genomic_DNA"/>
</dbReference>
<dbReference type="InterPro" id="IPR006379">
    <property type="entry name" value="HAD-SF_hydro_IIB"/>
</dbReference>
<dbReference type="Gene3D" id="3.40.50.1000">
    <property type="entry name" value="HAD superfamily/HAD-like"/>
    <property type="match status" value="1"/>
</dbReference>
<dbReference type="GO" id="GO:0005829">
    <property type="term" value="C:cytosol"/>
    <property type="evidence" value="ECO:0007669"/>
    <property type="project" value="TreeGrafter"/>
</dbReference>
<dbReference type="NCBIfam" id="TIGR01484">
    <property type="entry name" value="HAD-SF-IIB"/>
    <property type="match status" value="1"/>
</dbReference>